<comment type="caution">
    <text evidence="1">The sequence shown here is derived from an EMBL/GenBank/DDBJ whole genome shotgun (WGS) entry which is preliminary data.</text>
</comment>
<dbReference type="EMBL" id="JACEIK010000517">
    <property type="protein sequence ID" value="MCD7458367.1"/>
    <property type="molecule type" value="Genomic_DNA"/>
</dbReference>
<keyword evidence="2" id="KW-1185">Reference proteome</keyword>
<organism evidence="1 2">
    <name type="scientific">Datura stramonium</name>
    <name type="common">Jimsonweed</name>
    <name type="synonym">Common thornapple</name>
    <dbReference type="NCBI Taxonomy" id="4076"/>
    <lineage>
        <taxon>Eukaryota</taxon>
        <taxon>Viridiplantae</taxon>
        <taxon>Streptophyta</taxon>
        <taxon>Embryophyta</taxon>
        <taxon>Tracheophyta</taxon>
        <taxon>Spermatophyta</taxon>
        <taxon>Magnoliopsida</taxon>
        <taxon>eudicotyledons</taxon>
        <taxon>Gunneridae</taxon>
        <taxon>Pentapetalae</taxon>
        <taxon>asterids</taxon>
        <taxon>lamiids</taxon>
        <taxon>Solanales</taxon>
        <taxon>Solanaceae</taxon>
        <taxon>Solanoideae</taxon>
        <taxon>Datureae</taxon>
        <taxon>Datura</taxon>
    </lineage>
</organism>
<evidence type="ECO:0000313" key="1">
    <source>
        <dbReference type="EMBL" id="MCD7458367.1"/>
    </source>
</evidence>
<reference evidence="1 2" key="1">
    <citation type="journal article" date="2021" name="BMC Genomics">
        <title>Datura genome reveals duplications of psychoactive alkaloid biosynthetic genes and high mutation rate following tissue culture.</title>
        <authorList>
            <person name="Rajewski A."/>
            <person name="Carter-House D."/>
            <person name="Stajich J."/>
            <person name="Litt A."/>
        </authorList>
    </citation>
    <scope>NUCLEOTIDE SEQUENCE [LARGE SCALE GENOMIC DNA]</scope>
    <source>
        <strain evidence="1">AR-01</strain>
    </source>
</reference>
<name>A0ABS8SHG7_DATST</name>
<evidence type="ECO:0000313" key="2">
    <source>
        <dbReference type="Proteomes" id="UP000823775"/>
    </source>
</evidence>
<gene>
    <name evidence="1" type="ORF">HAX54_038031</name>
</gene>
<proteinExistence type="predicted"/>
<accession>A0ABS8SHG7</accession>
<dbReference type="Gene3D" id="1.25.40.470">
    <property type="match status" value="1"/>
</dbReference>
<protein>
    <submittedName>
        <fullName evidence="1">Uncharacterized protein</fullName>
    </submittedName>
</protein>
<dbReference type="Proteomes" id="UP000823775">
    <property type="component" value="Unassembled WGS sequence"/>
</dbReference>
<sequence>MGKGKWRISGLHCLRRAPTEYFMPAHGNLLCRADDRVIIFNLQQRVVLGEMQTPFVSKHSIDDKRLVHRCTLQEKIHVKSRSWMTTEYIFKLAPLRKRYDQQKGFPQVAFRFVKDELTAFNLSLESGNIAIALESAKKI</sequence>